<gene>
    <name evidence="1" type="ORF">RPERSI_LOCUS19596</name>
</gene>
<comment type="caution">
    <text evidence="1">The sequence shown here is derived from an EMBL/GenBank/DDBJ whole genome shotgun (WGS) entry which is preliminary data.</text>
</comment>
<evidence type="ECO:0000313" key="2">
    <source>
        <dbReference type="Proteomes" id="UP000789920"/>
    </source>
</evidence>
<evidence type="ECO:0000313" key="1">
    <source>
        <dbReference type="EMBL" id="CAG8793599.1"/>
    </source>
</evidence>
<name>A0ACA9RHI7_9GLOM</name>
<accession>A0ACA9RHI7</accession>
<reference evidence="1" key="1">
    <citation type="submission" date="2021-06" db="EMBL/GenBank/DDBJ databases">
        <authorList>
            <person name="Kallberg Y."/>
            <person name="Tangrot J."/>
            <person name="Rosling A."/>
        </authorList>
    </citation>
    <scope>NUCLEOTIDE SEQUENCE</scope>
    <source>
        <strain evidence="1">MA461A</strain>
    </source>
</reference>
<dbReference type="Proteomes" id="UP000789920">
    <property type="component" value="Unassembled WGS sequence"/>
</dbReference>
<proteinExistence type="predicted"/>
<sequence length="514" mass="58530">LAVKEAEINQLTQEIAAKNETITSLRKRIEDLTSRKVKKDQKEQAAIIISLGKQIEVQKEQITEAENHRERAAREKQALAEEVENLRQQSEELIKLVEKDFQTFSEQLTGLQAISRKYEEMLACLGGEIPTLFDIKKISGIGSLQDLIDEVEKLRSEVSELTESQEPTGERSLADELSTASQLTEESIKAKLSTGFLKATEEIVELTGAEIATAKKKTEDLEKDLKEFADRTGYSLEALKYLSFTENYSLRQLIDSHAAGWQLIETQMDPTGKLFPEFGESRRKKIYEKAAEKLKKFPQLEEAFVKMEKIFRDFIEQVIEKADIELNEQTYDRNENQTNLDTHQRVCDAILGKLEAKLREKSGSQENGEKQLEKLKENNADLQKTNQLLKWTTGIGALVSLNTPFALTYIYGIGRSRAKEIVAKLKISPQKKAGSLTDEEVKLINEEIKHFPVEGELRRINQEIVNEDARLGSYRGLRRFKLPVNGQRTRHNARTCKGPVRKTIANKKKAPRPK</sequence>
<keyword evidence="2" id="KW-1185">Reference proteome</keyword>
<organism evidence="1 2">
    <name type="scientific">Racocetra persica</name>
    <dbReference type="NCBI Taxonomy" id="160502"/>
    <lineage>
        <taxon>Eukaryota</taxon>
        <taxon>Fungi</taxon>
        <taxon>Fungi incertae sedis</taxon>
        <taxon>Mucoromycota</taxon>
        <taxon>Glomeromycotina</taxon>
        <taxon>Glomeromycetes</taxon>
        <taxon>Diversisporales</taxon>
        <taxon>Gigasporaceae</taxon>
        <taxon>Racocetra</taxon>
    </lineage>
</organism>
<protein>
    <submittedName>
        <fullName evidence="1">24267_t:CDS:1</fullName>
    </submittedName>
</protein>
<dbReference type="EMBL" id="CAJVQC010053963">
    <property type="protein sequence ID" value="CAG8793599.1"/>
    <property type="molecule type" value="Genomic_DNA"/>
</dbReference>
<feature type="non-terminal residue" evidence="1">
    <location>
        <position position="1"/>
    </location>
</feature>